<dbReference type="Gene3D" id="3.40.190.150">
    <property type="entry name" value="Bordetella uptake gene, domain 1"/>
    <property type="match status" value="1"/>
</dbReference>
<feature type="chain" id="PRO_5009099717" evidence="2">
    <location>
        <begin position="26"/>
        <end position="323"/>
    </location>
</feature>
<feature type="signal peptide" evidence="2">
    <location>
        <begin position="1"/>
        <end position="25"/>
    </location>
</feature>
<dbReference type="KEGG" id="bvv:BHK69_06250"/>
<dbReference type="InterPro" id="IPR042100">
    <property type="entry name" value="Bug_dom1"/>
</dbReference>
<gene>
    <name evidence="3" type="ORF">BHK69_06250</name>
</gene>
<dbReference type="PANTHER" id="PTHR42928">
    <property type="entry name" value="TRICARBOXYLATE-BINDING PROTEIN"/>
    <property type="match status" value="1"/>
</dbReference>
<protein>
    <submittedName>
        <fullName evidence="3">ABC transporter substrate-binding protein</fullName>
    </submittedName>
</protein>
<accession>A0A1D7TYC6</accession>
<dbReference type="OrthoDB" id="7374750at2"/>
<dbReference type="CDD" id="cd07012">
    <property type="entry name" value="PBP2_Bug_TTT"/>
    <property type="match status" value="1"/>
</dbReference>
<sequence>MTSKSWSLAALAFGGALLAALPAAAQDYPTQNIKFIVPFAAGSATDALARILGDHASRTLGRTIVIENMAGASGILAAQNVARAAPDGHTVLITTNTTHGANQSLLKSVPYDAEKSFEPVTKLGTITLALATNPSVPAKTVQELIAHAKANPGKLTFGAGSSSSRIAGEMLKTLGGIDLTYVPYRSNPQAITDLLGGQINIVFADISTTLPQIKAGKVNGLGVSTAKRSALAPELPTMAESGVAGYDLAAWFAAFVPAKTPQPVIDKLRQALVAAINDKGTQEKLLAAGIEPETSTSQELRAFVGTEIRKWADIVKAAGIQPE</sequence>
<evidence type="ECO:0000256" key="2">
    <source>
        <dbReference type="SAM" id="SignalP"/>
    </source>
</evidence>
<keyword evidence="2" id="KW-0732">Signal</keyword>
<dbReference type="InterPro" id="IPR005064">
    <property type="entry name" value="BUG"/>
</dbReference>
<dbReference type="Gene3D" id="3.40.190.10">
    <property type="entry name" value="Periplasmic binding protein-like II"/>
    <property type="match status" value="1"/>
</dbReference>
<organism evidence="3 4">
    <name type="scientific">Bosea vaviloviae</name>
    <dbReference type="NCBI Taxonomy" id="1526658"/>
    <lineage>
        <taxon>Bacteria</taxon>
        <taxon>Pseudomonadati</taxon>
        <taxon>Pseudomonadota</taxon>
        <taxon>Alphaproteobacteria</taxon>
        <taxon>Hyphomicrobiales</taxon>
        <taxon>Boseaceae</taxon>
        <taxon>Bosea</taxon>
    </lineage>
</organism>
<keyword evidence="4" id="KW-1185">Reference proteome</keyword>
<evidence type="ECO:0000313" key="4">
    <source>
        <dbReference type="Proteomes" id="UP000094969"/>
    </source>
</evidence>
<dbReference type="Pfam" id="PF03401">
    <property type="entry name" value="TctC"/>
    <property type="match status" value="1"/>
</dbReference>
<dbReference type="STRING" id="1526658.BHK69_06250"/>
<dbReference type="AlphaFoldDB" id="A0A1D7TYC6"/>
<dbReference type="SUPFAM" id="SSF53850">
    <property type="entry name" value="Periplasmic binding protein-like II"/>
    <property type="match status" value="1"/>
</dbReference>
<proteinExistence type="inferred from homology"/>
<evidence type="ECO:0000313" key="3">
    <source>
        <dbReference type="EMBL" id="AOO80129.1"/>
    </source>
</evidence>
<evidence type="ECO:0000256" key="1">
    <source>
        <dbReference type="ARBA" id="ARBA00006987"/>
    </source>
</evidence>
<dbReference type="EMBL" id="CP017147">
    <property type="protein sequence ID" value="AOO80129.1"/>
    <property type="molecule type" value="Genomic_DNA"/>
</dbReference>
<reference evidence="3 4" key="1">
    <citation type="journal article" date="2015" name="Antonie Van Leeuwenhoek">
        <title>Bosea vaviloviae sp. nov., a new species of slow-growing rhizobia isolated from nodules of the relict species Vavilovia formosa (Stev.) Fed.</title>
        <authorList>
            <person name="Safronova V.I."/>
            <person name="Kuznetsova I.G."/>
            <person name="Sazanova A.L."/>
            <person name="Kimeklis A.K."/>
            <person name="Belimov A.A."/>
            <person name="Andronov E.E."/>
            <person name="Pinaev A.G."/>
            <person name="Chizhevskaya E.P."/>
            <person name="Pukhaev A.R."/>
            <person name="Popov K.P."/>
            <person name="Willems A."/>
            <person name="Tikhonovich I.A."/>
        </authorList>
    </citation>
    <scope>NUCLEOTIDE SEQUENCE [LARGE SCALE GENOMIC DNA]</scope>
    <source>
        <strain evidence="3 4">Vaf18</strain>
    </source>
</reference>
<dbReference type="Proteomes" id="UP000094969">
    <property type="component" value="Chromosome"/>
</dbReference>
<name>A0A1D7TYC6_9HYPH</name>
<dbReference type="PIRSF" id="PIRSF017082">
    <property type="entry name" value="YflP"/>
    <property type="match status" value="1"/>
</dbReference>
<dbReference type="RefSeq" id="WP_069689350.1">
    <property type="nucleotide sequence ID" value="NZ_CP017147.1"/>
</dbReference>
<comment type="similarity">
    <text evidence="1">Belongs to the UPF0065 (bug) family.</text>
</comment>
<dbReference type="PANTHER" id="PTHR42928:SF5">
    <property type="entry name" value="BLR1237 PROTEIN"/>
    <property type="match status" value="1"/>
</dbReference>